<gene>
    <name evidence="2" type="ORF">KR093_011384</name>
</gene>
<dbReference type="PANTHER" id="PTHR20898:SF0">
    <property type="entry name" value="DAEDALUS ON 3-RELATED"/>
    <property type="match status" value="1"/>
</dbReference>
<sequence length="184" mass="21770">QYSVNRRSMRCTIILCGFFLLFTDQAVSGSFKINKISCKCLDTNFCAFSKCEMNVLRRGVSAFNMRCEIYKKPITNIKVHFELFRKSNGYRSFLLNHTLDYCFYMRSPTSYPLFHAIHKTFITFSNFNHSCPYDHDFVVNNFVYGGNSFLEDIPLPNGEYMLVVRTAFWKAWRMEYKIHVLRTD</sequence>
<dbReference type="EMBL" id="JAJJHW010002585">
    <property type="protein sequence ID" value="KAH8372409.1"/>
    <property type="molecule type" value="Genomic_DNA"/>
</dbReference>
<feature type="signal peptide" evidence="1">
    <location>
        <begin position="1"/>
        <end position="29"/>
    </location>
</feature>
<dbReference type="AlphaFoldDB" id="A0AAD4PLS5"/>
<keyword evidence="3" id="KW-1185">Reference proteome</keyword>
<evidence type="ECO:0000313" key="2">
    <source>
        <dbReference type="EMBL" id="KAH8372409.1"/>
    </source>
</evidence>
<evidence type="ECO:0000313" key="3">
    <source>
        <dbReference type="Proteomes" id="UP001200034"/>
    </source>
</evidence>
<reference evidence="2" key="1">
    <citation type="journal article" date="2021" name="Mol. Ecol. Resour.">
        <title>Phylogenomic analyses of the genus Drosophila reveals genomic signals of climate adaptation.</title>
        <authorList>
            <person name="Li F."/>
            <person name="Rane R.V."/>
            <person name="Luria V."/>
            <person name="Xiong Z."/>
            <person name="Chen J."/>
            <person name="Li Z."/>
            <person name="Catullo R.A."/>
            <person name="Griffin P.C."/>
            <person name="Schiffer M."/>
            <person name="Pearce S."/>
            <person name="Lee S.F."/>
            <person name="McElroy K."/>
            <person name="Stocker A."/>
            <person name="Shirriffs J."/>
            <person name="Cockerell F."/>
            <person name="Coppin C."/>
            <person name="Sgro C.M."/>
            <person name="Karger A."/>
            <person name="Cain J.W."/>
            <person name="Weber J.A."/>
            <person name="Santpere G."/>
            <person name="Kirschner M.W."/>
            <person name="Hoffmann A.A."/>
            <person name="Oakeshott J.G."/>
            <person name="Zhang G."/>
        </authorList>
    </citation>
    <scope>NUCLEOTIDE SEQUENCE</scope>
    <source>
        <strain evidence="2">BGI-SZ-2011g</strain>
    </source>
</reference>
<feature type="chain" id="PRO_5042269385" evidence="1">
    <location>
        <begin position="30"/>
        <end position="184"/>
    </location>
</feature>
<comment type="caution">
    <text evidence="2">The sequence shown here is derived from an EMBL/GenBank/DDBJ whole genome shotgun (WGS) entry which is preliminary data.</text>
</comment>
<dbReference type="Proteomes" id="UP001200034">
    <property type="component" value="Unassembled WGS sequence"/>
</dbReference>
<dbReference type="InterPro" id="IPR010512">
    <property type="entry name" value="DUF1091"/>
</dbReference>
<accession>A0AAD4PLS5</accession>
<protein>
    <submittedName>
        <fullName evidence="2">Uncharacterized protein</fullName>
    </submittedName>
</protein>
<dbReference type="PANTHER" id="PTHR20898">
    <property type="entry name" value="DAEDALUS ON 3-RELATED-RELATED"/>
    <property type="match status" value="1"/>
</dbReference>
<dbReference type="Pfam" id="PF06477">
    <property type="entry name" value="DUF1091"/>
    <property type="match status" value="1"/>
</dbReference>
<evidence type="ECO:0000256" key="1">
    <source>
        <dbReference type="SAM" id="SignalP"/>
    </source>
</evidence>
<proteinExistence type="predicted"/>
<dbReference type="SMART" id="SM00697">
    <property type="entry name" value="DM8"/>
    <property type="match status" value="1"/>
</dbReference>
<name>A0AAD4PLS5_9MUSC</name>
<feature type="non-terminal residue" evidence="2">
    <location>
        <position position="184"/>
    </location>
</feature>
<organism evidence="2 3">
    <name type="scientific">Drosophila rubida</name>
    <dbReference type="NCBI Taxonomy" id="30044"/>
    <lineage>
        <taxon>Eukaryota</taxon>
        <taxon>Metazoa</taxon>
        <taxon>Ecdysozoa</taxon>
        <taxon>Arthropoda</taxon>
        <taxon>Hexapoda</taxon>
        <taxon>Insecta</taxon>
        <taxon>Pterygota</taxon>
        <taxon>Neoptera</taxon>
        <taxon>Endopterygota</taxon>
        <taxon>Diptera</taxon>
        <taxon>Brachycera</taxon>
        <taxon>Muscomorpha</taxon>
        <taxon>Ephydroidea</taxon>
        <taxon>Drosophilidae</taxon>
        <taxon>Drosophila</taxon>
    </lineage>
</organism>
<keyword evidence="1" id="KW-0732">Signal</keyword>